<dbReference type="EMBL" id="JASCZI010212239">
    <property type="protein sequence ID" value="MED6198844.1"/>
    <property type="molecule type" value="Genomic_DNA"/>
</dbReference>
<accession>A0ABU6XLA5</accession>
<dbReference type="Proteomes" id="UP001341840">
    <property type="component" value="Unassembled WGS sequence"/>
</dbReference>
<feature type="compositionally biased region" description="Acidic residues" evidence="1">
    <location>
        <begin position="63"/>
        <end position="75"/>
    </location>
</feature>
<gene>
    <name evidence="2" type="ORF">PIB30_070344</name>
</gene>
<evidence type="ECO:0000313" key="3">
    <source>
        <dbReference type="Proteomes" id="UP001341840"/>
    </source>
</evidence>
<feature type="region of interest" description="Disordered" evidence="1">
    <location>
        <begin position="1"/>
        <end position="75"/>
    </location>
</feature>
<feature type="compositionally biased region" description="Acidic residues" evidence="1">
    <location>
        <begin position="47"/>
        <end position="56"/>
    </location>
</feature>
<feature type="compositionally biased region" description="Polar residues" evidence="1">
    <location>
        <begin position="8"/>
        <end position="23"/>
    </location>
</feature>
<proteinExistence type="predicted"/>
<comment type="caution">
    <text evidence="2">The sequence shown here is derived from an EMBL/GenBank/DDBJ whole genome shotgun (WGS) entry which is preliminary data.</text>
</comment>
<evidence type="ECO:0000313" key="2">
    <source>
        <dbReference type="EMBL" id="MED6198844.1"/>
    </source>
</evidence>
<protein>
    <submittedName>
        <fullName evidence="2">Uncharacterized protein</fullName>
    </submittedName>
</protein>
<organism evidence="2 3">
    <name type="scientific">Stylosanthes scabra</name>
    <dbReference type="NCBI Taxonomy" id="79078"/>
    <lineage>
        <taxon>Eukaryota</taxon>
        <taxon>Viridiplantae</taxon>
        <taxon>Streptophyta</taxon>
        <taxon>Embryophyta</taxon>
        <taxon>Tracheophyta</taxon>
        <taxon>Spermatophyta</taxon>
        <taxon>Magnoliopsida</taxon>
        <taxon>eudicotyledons</taxon>
        <taxon>Gunneridae</taxon>
        <taxon>Pentapetalae</taxon>
        <taxon>rosids</taxon>
        <taxon>fabids</taxon>
        <taxon>Fabales</taxon>
        <taxon>Fabaceae</taxon>
        <taxon>Papilionoideae</taxon>
        <taxon>50 kb inversion clade</taxon>
        <taxon>dalbergioids sensu lato</taxon>
        <taxon>Dalbergieae</taxon>
        <taxon>Pterocarpus clade</taxon>
        <taxon>Stylosanthes</taxon>
    </lineage>
</organism>
<name>A0ABU6XLA5_9FABA</name>
<keyword evidence="3" id="KW-1185">Reference proteome</keyword>
<evidence type="ECO:0000256" key="1">
    <source>
        <dbReference type="SAM" id="MobiDB-lite"/>
    </source>
</evidence>
<reference evidence="2 3" key="1">
    <citation type="journal article" date="2023" name="Plants (Basel)">
        <title>Bridging the Gap: Combining Genomics and Transcriptomics Approaches to Understand Stylosanthes scabra, an Orphan Legume from the Brazilian Caatinga.</title>
        <authorList>
            <person name="Ferreira-Neto J.R.C."/>
            <person name="da Silva M.D."/>
            <person name="Binneck E."/>
            <person name="de Melo N.F."/>
            <person name="da Silva R.H."/>
            <person name="de Melo A.L.T.M."/>
            <person name="Pandolfi V."/>
            <person name="Bustamante F.O."/>
            <person name="Brasileiro-Vidal A.C."/>
            <person name="Benko-Iseppon A.M."/>
        </authorList>
    </citation>
    <scope>NUCLEOTIDE SEQUENCE [LARGE SCALE GENOMIC DNA]</scope>
    <source>
        <tissue evidence="2">Leaves</tissue>
    </source>
</reference>
<sequence length="233" mass="25870">MLDLNRQPEGSSEGSVPFSNQPTADVVDSHDESVVGDPTTDPYLLDNDSDNDDVDNEPTVLPQEEEEDDEEEEDVQGVNYFGQTQPAYVQPAISRPYDHPNHFRTLNLGAMDPGSHGFQGGPEDNPVDEFEVGQEFADKEATVMAVKTYIIRRAVEYKILESDRLKYSVQCAQFGPSISLDRTHNIDIAASISTLSSTIAPLLLLFSVLTPRATPPGVPLHGWWCYNFRVEIE</sequence>